<organism evidence="1 2">
    <name type="scientific">Chryseobacterium arthrosphaerae</name>
    <dbReference type="NCBI Taxonomy" id="651561"/>
    <lineage>
        <taxon>Bacteria</taxon>
        <taxon>Pseudomonadati</taxon>
        <taxon>Bacteroidota</taxon>
        <taxon>Flavobacteriia</taxon>
        <taxon>Flavobacteriales</taxon>
        <taxon>Weeksellaceae</taxon>
        <taxon>Chryseobacterium group</taxon>
        <taxon>Chryseobacterium</taxon>
    </lineage>
</organism>
<dbReference type="AlphaFoldDB" id="A0A3S0QSW2"/>
<dbReference type="Gene3D" id="3.40.50.1000">
    <property type="entry name" value="HAD superfamily/HAD-like"/>
    <property type="match status" value="1"/>
</dbReference>
<keyword evidence="1" id="KW-0378">Hydrolase</keyword>
<reference evidence="1 2" key="1">
    <citation type="submission" date="2018-12" db="EMBL/GenBank/DDBJ databases">
        <title>Draft Genome Sequence of Chryseobacterium arthrosphaerae strain ED882-96 Isolated from the Blood of a Patient with Liver Cirrhosis in Taiwan.</title>
        <authorList>
            <person name="Lin J.-N."/>
            <person name="Lai C.-H."/>
            <person name="Yang C.-H."/>
            <person name="Huang Y.-H."/>
        </authorList>
    </citation>
    <scope>NUCLEOTIDE SEQUENCE [LARGE SCALE GENOMIC DNA]</scope>
    <source>
        <strain evidence="1 2">ED882-96</strain>
    </source>
</reference>
<dbReference type="GO" id="GO:0016787">
    <property type="term" value="F:hydrolase activity"/>
    <property type="evidence" value="ECO:0007669"/>
    <property type="project" value="UniProtKB-KW"/>
</dbReference>
<dbReference type="Pfam" id="PF00702">
    <property type="entry name" value="Hydrolase"/>
    <property type="match status" value="1"/>
</dbReference>
<evidence type="ECO:0000313" key="1">
    <source>
        <dbReference type="EMBL" id="RTZ46127.1"/>
    </source>
</evidence>
<evidence type="ECO:0000313" key="2">
    <source>
        <dbReference type="Proteomes" id="UP000276953"/>
    </source>
</evidence>
<dbReference type="SUPFAM" id="SSF56784">
    <property type="entry name" value="HAD-like"/>
    <property type="match status" value="1"/>
</dbReference>
<dbReference type="EMBL" id="RYFC01000003">
    <property type="protein sequence ID" value="RTZ46127.1"/>
    <property type="molecule type" value="Genomic_DNA"/>
</dbReference>
<protein>
    <submittedName>
        <fullName evidence="1">HAD family hydrolase</fullName>
    </submittedName>
</protein>
<comment type="caution">
    <text evidence="1">The sequence shown here is derived from an EMBL/GenBank/DDBJ whole genome shotgun (WGS) entry which is preliminary data.</text>
</comment>
<name>A0A3S0QSW2_9FLAO</name>
<dbReference type="Proteomes" id="UP000276953">
    <property type="component" value="Unassembled WGS sequence"/>
</dbReference>
<dbReference type="InterPro" id="IPR023214">
    <property type="entry name" value="HAD_sf"/>
</dbReference>
<accession>A0A3S0QSW2</accession>
<dbReference type="InterPro" id="IPR036412">
    <property type="entry name" value="HAD-like_sf"/>
</dbReference>
<proteinExistence type="predicted"/>
<sequence length="77" mass="8702">MAMRHLCLCVRCDTSGAKEMIEELKRSGVENIIMLTGDNPQTAAHVSGQLGITSFRQICCLKTKSRRYRNYNPKAKK</sequence>
<gene>
    <name evidence="1" type="ORF">EJ377_16785</name>
</gene>